<dbReference type="RefSeq" id="WP_213437314.1">
    <property type="nucleotide sequence ID" value="NZ_AP024545.1"/>
</dbReference>
<gene>
    <name evidence="2" type="ORF">LYSCAS_15170</name>
</gene>
<dbReference type="EMBL" id="AP024545">
    <property type="protein sequence ID" value="BCT92493.1"/>
    <property type="molecule type" value="Genomic_DNA"/>
</dbReference>
<dbReference type="NCBIfam" id="NF047335">
    <property type="entry name" value="T3SS_XAC0095"/>
    <property type="match status" value="1"/>
</dbReference>
<feature type="domain" description="XAC0095-like" evidence="1">
    <location>
        <begin position="9"/>
        <end position="73"/>
    </location>
</feature>
<keyword evidence="3" id="KW-1185">Reference proteome</keyword>
<dbReference type="Proteomes" id="UP000681317">
    <property type="component" value="Chromosome"/>
</dbReference>
<dbReference type="InterPro" id="IPR058099">
    <property type="entry name" value="T3SS_XAC0095_dom"/>
</dbReference>
<accession>A0ABM7Q5B5</accession>
<protein>
    <recommendedName>
        <fullName evidence="1">XAC0095-like domain-containing protein</fullName>
    </recommendedName>
</protein>
<evidence type="ECO:0000259" key="1">
    <source>
        <dbReference type="Pfam" id="PF26642"/>
    </source>
</evidence>
<dbReference type="Pfam" id="PF26642">
    <property type="entry name" value="XAC0095_dom"/>
    <property type="match status" value="1"/>
</dbReference>
<proteinExistence type="predicted"/>
<evidence type="ECO:0000313" key="2">
    <source>
        <dbReference type="EMBL" id="BCT92493.1"/>
    </source>
</evidence>
<evidence type="ECO:0000313" key="3">
    <source>
        <dbReference type="Proteomes" id="UP000681317"/>
    </source>
</evidence>
<organism evidence="2 3">
    <name type="scientific">Noviluteimonas caseinilytica</name>
    <dbReference type="NCBI Taxonomy" id="2675101"/>
    <lineage>
        <taxon>Bacteria</taxon>
        <taxon>Pseudomonadati</taxon>
        <taxon>Pseudomonadota</taxon>
        <taxon>Gammaproteobacteria</taxon>
        <taxon>Lysobacterales</taxon>
        <taxon>Lysobacteraceae</taxon>
        <taxon>Noviluteimonas</taxon>
    </lineage>
</organism>
<reference evidence="2 3" key="1">
    <citation type="submission" date="2021-03" db="EMBL/GenBank/DDBJ databases">
        <title>Complete Genome Sequences of Two Lysobacter Strains Isolated from Sea Water (Lysobacter caseinilyticus) and Soil (Lysobacter helvus) in South Korea.</title>
        <authorList>
            <person name="Watanabe Y."/>
            <person name="Arakawa K."/>
        </authorList>
    </citation>
    <scope>NUCLEOTIDE SEQUENCE [LARGE SCALE GENOMIC DNA]</scope>
    <source>
        <strain evidence="2 3">KVB24</strain>
    </source>
</reference>
<name>A0ABM7Q5B5_9GAMM</name>
<sequence length="80" mass="8938">MQPSARAPTVYALPETAHVELIQIRDHLRLLAFLADTGSNASRHDAELRPHALAWWFTRLARDIDGIVEATYWSADVANG</sequence>